<dbReference type="InterPro" id="IPR007627">
    <property type="entry name" value="RNA_pol_sigma70_r2"/>
</dbReference>
<dbReference type="EMBL" id="MKKK01000055">
    <property type="protein sequence ID" value="OEY93235.1"/>
    <property type="molecule type" value="Genomic_DNA"/>
</dbReference>
<sequence length="178" mass="21077">MKQRQNQLVEFFVNHHDELLNYLSARLGNRQFAMEMVQETYLQMARKSDYFENKVMTLALLKRVSLNLAIDHCRKQQTLEDRIDFDSEKLNEFSDLELHGWTSAELVVAQQQFEKMIFKKIHELPPVCQDVFILAHVHHLTREEIAKQLELSLSMVTKHLNRAYPCLIPLLFPTDHQD</sequence>
<comment type="caution">
    <text evidence="7">The sequence shown here is derived from an EMBL/GenBank/DDBJ whole genome shotgun (WGS) entry which is preliminary data.</text>
</comment>
<evidence type="ECO:0000259" key="6">
    <source>
        <dbReference type="Pfam" id="PF08281"/>
    </source>
</evidence>
<keyword evidence="8" id="KW-1185">Reference proteome</keyword>
<evidence type="ECO:0000256" key="1">
    <source>
        <dbReference type="ARBA" id="ARBA00010641"/>
    </source>
</evidence>
<dbReference type="PANTHER" id="PTHR43133">
    <property type="entry name" value="RNA POLYMERASE ECF-TYPE SIGMA FACTO"/>
    <property type="match status" value="1"/>
</dbReference>
<dbReference type="GO" id="GO:0003677">
    <property type="term" value="F:DNA binding"/>
    <property type="evidence" value="ECO:0007669"/>
    <property type="project" value="InterPro"/>
</dbReference>
<protein>
    <submittedName>
        <fullName evidence="7">Uncharacterized protein</fullName>
    </submittedName>
</protein>
<keyword evidence="3" id="KW-0731">Sigma factor</keyword>
<gene>
    <name evidence="7" type="ORF">BJI46_14455</name>
</gene>
<dbReference type="Gene3D" id="1.10.10.10">
    <property type="entry name" value="Winged helix-like DNA-binding domain superfamily/Winged helix DNA-binding domain"/>
    <property type="match status" value="1"/>
</dbReference>
<evidence type="ECO:0000256" key="4">
    <source>
        <dbReference type="ARBA" id="ARBA00023163"/>
    </source>
</evidence>
<dbReference type="Gene3D" id="1.10.1740.10">
    <property type="match status" value="1"/>
</dbReference>
<dbReference type="InterPro" id="IPR036388">
    <property type="entry name" value="WH-like_DNA-bd_sf"/>
</dbReference>
<dbReference type="InterPro" id="IPR013249">
    <property type="entry name" value="RNA_pol_sigma70_r4_t2"/>
</dbReference>
<evidence type="ECO:0000313" key="7">
    <source>
        <dbReference type="EMBL" id="OEY93235.1"/>
    </source>
</evidence>
<reference evidence="7 8" key="1">
    <citation type="submission" date="2016-09" db="EMBL/GenBank/DDBJ databases">
        <authorList>
            <person name="Capua I."/>
            <person name="De Benedictis P."/>
            <person name="Joannis T."/>
            <person name="Lombin L.H."/>
            <person name="Cattoli G."/>
        </authorList>
    </citation>
    <scope>NUCLEOTIDE SEQUENCE [LARGE SCALE GENOMIC DNA]</scope>
    <source>
        <strain evidence="7 8">ANC 4671</strain>
    </source>
</reference>
<evidence type="ECO:0000256" key="3">
    <source>
        <dbReference type="ARBA" id="ARBA00023082"/>
    </source>
</evidence>
<dbReference type="GO" id="GO:0016987">
    <property type="term" value="F:sigma factor activity"/>
    <property type="evidence" value="ECO:0007669"/>
    <property type="project" value="UniProtKB-KW"/>
</dbReference>
<accession>A0A1E7R1Q2</accession>
<name>A0A1E7R1Q2_9GAMM</name>
<dbReference type="GO" id="GO:0006352">
    <property type="term" value="P:DNA-templated transcription initiation"/>
    <property type="evidence" value="ECO:0007669"/>
    <property type="project" value="InterPro"/>
</dbReference>
<dbReference type="NCBIfam" id="TIGR02937">
    <property type="entry name" value="sigma70-ECF"/>
    <property type="match status" value="1"/>
</dbReference>
<feature type="domain" description="RNA polymerase sigma-70 region 2" evidence="5">
    <location>
        <begin position="13"/>
        <end position="77"/>
    </location>
</feature>
<dbReference type="OrthoDB" id="9797134at2"/>
<dbReference type="STRING" id="1262585.BJI46_14455"/>
<dbReference type="SUPFAM" id="SSF88946">
    <property type="entry name" value="Sigma2 domain of RNA polymerase sigma factors"/>
    <property type="match status" value="1"/>
</dbReference>
<dbReference type="Pfam" id="PF08281">
    <property type="entry name" value="Sigma70_r4_2"/>
    <property type="match status" value="1"/>
</dbReference>
<dbReference type="Pfam" id="PF04542">
    <property type="entry name" value="Sigma70_r2"/>
    <property type="match status" value="1"/>
</dbReference>
<evidence type="ECO:0000313" key="8">
    <source>
        <dbReference type="Proteomes" id="UP000185895"/>
    </source>
</evidence>
<dbReference type="RefSeq" id="WP_070070619.1">
    <property type="nucleotide sequence ID" value="NZ_MKKK01000055.1"/>
</dbReference>
<comment type="similarity">
    <text evidence="1">Belongs to the sigma-70 factor family. ECF subfamily.</text>
</comment>
<dbReference type="InterPro" id="IPR013324">
    <property type="entry name" value="RNA_pol_sigma_r3/r4-like"/>
</dbReference>
<evidence type="ECO:0000259" key="5">
    <source>
        <dbReference type="Pfam" id="PF04542"/>
    </source>
</evidence>
<dbReference type="PANTHER" id="PTHR43133:SF63">
    <property type="entry name" value="RNA POLYMERASE SIGMA FACTOR FECI-RELATED"/>
    <property type="match status" value="1"/>
</dbReference>
<dbReference type="InterPro" id="IPR013325">
    <property type="entry name" value="RNA_pol_sigma_r2"/>
</dbReference>
<dbReference type="SUPFAM" id="SSF88659">
    <property type="entry name" value="Sigma3 and sigma4 domains of RNA polymerase sigma factors"/>
    <property type="match status" value="1"/>
</dbReference>
<evidence type="ECO:0000256" key="2">
    <source>
        <dbReference type="ARBA" id="ARBA00023015"/>
    </source>
</evidence>
<keyword evidence="4" id="KW-0804">Transcription</keyword>
<dbReference type="InterPro" id="IPR014284">
    <property type="entry name" value="RNA_pol_sigma-70_dom"/>
</dbReference>
<keyword evidence="2" id="KW-0805">Transcription regulation</keyword>
<organism evidence="7 8">
    <name type="scientific">Acinetobacter qingfengensis</name>
    <dbReference type="NCBI Taxonomy" id="1262585"/>
    <lineage>
        <taxon>Bacteria</taxon>
        <taxon>Pseudomonadati</taxon>
        <taxon>Pseudomonadota</taxon>
        <taxon>Gammaproteobacteria</taxon>
        <taxon>Moraxellales</taxon>
        <taxon>Moraxellaceae</taxon>
        <taxon>Acinetobacter</taxon>
    </lineage>
</organism>
<proteinExistence type="inferred from homology"/>
<dbReference type="Proteomes" id="UP000185895">
    <property type="component" value="Unassembled WGS sequence"/>
</dbReference>
<dbReference type="AlphaFoldDB" id="A0A1E7R1Q2"/>
<dbReference type="InterPro" id="IPR039425">
    <property type="entry name" value="RNA_pol_sigma-70-like"/>
</dbReference>
<feature type="domain" description="RNA polymerase sigma factor 70 region 4 type 2" evidence="6">
    <location>
        <begin position="120"/>
        <end position="163"/>
    </location>
</feature>